<sequence length="338" mass="38325">MCNHPVFPSLRARLIAASITVCPKCLMKSHVIEIAETQAALERRGGIFTSRATANAKAEENNRQEMVAHKTLMRRWKLAKIDSYKDLSLLEGLRTDGVDKTRWELQISKALELWNGKENDCSRVPGCMYTDDDDVSNEEKTIATYEMPAYPSTDDVPSTIVRSSYWIDRNRFDSLDEIDVGEDFETPTSLDFHPPDSPPSHLQIVRRNETPDSNRKPLVSSLKRKRSSAFSENLQLKRKVSIEDYITVICDSSASDLSGSLPYEASYKRPHFSYSTAEAARVRKSFYRCSALYTPNTWAPPEGCEYIDTSHFRTPWEVYDARAALGGQTISKEVPSNF</sequence>
<dbReference type="EMBL" id="JAPHNI010001345">
    <property type="protein sequence ID" value="KAJ8105861.1"/>
    <property type="molecule type" value="Genomic_DNA"/>
</dbReference>
<comment type="caution">
    <text evidence="1">The sequence shown here is derived from an EMBL/GenBank/DDBJ whole genome shotgun (WGS) entry which is preliminary data.</text>
</comment>
<evidence type="ECO:0000313" key="1">
    <source>
        <dbReference type="EMBL" id="KAJ8105861.1"/>
    </source>
</evidence>
<evidence type="ECO:0000313" key="2">
    <source>
        <dbReference type="Proteomes" id="UP001153331"/>
    </source>
</evidence>
<keyword evidence="2" id="KW-1185">Reference proteome</keyword>
<protein>
    <submittedName>
        <fullName evidence="1">Uncharacterized protein</fullName>
    </submittedName>
</protein>
<gene>
    <name evidence="1" type="ORF">OPT61_g9925</name>
</gene>
<organism evidence="1 2">
    <name type="scientific">Boeremia exigua</name>
    <dbReference type="NCBI Taxonomy" id="749465"/>
    <lineage>
        <taxon>Eukaryota</taxon>
        <taxon>Fungi</taxon>
        <taxon>Dikarya</taxon>
        <taxon>Ascomycota</taxon>
        <taxon>Pezizomycotina</taxon>
        <taxon>Dothideomycetes</taxon>
        <taxon>Pleosporomycetidae</taxon>
        <taxon>Pleosporales</taxon>
        <taxon>Pleosporineae</taxon>
        <taxon>Didymellaceae</taxon>
        <taxon>Boeremia</taxon>
    </lineage>
</organism>
<reference evidence="1" key="1">
    <citation type="submission" date="2022-11" db="EMBL/GenBank/DDBJ databases">
        <title>Genome Sequence of Boeremia exigua.</title>
        <authorList>
            <person name="Buettner E."/>
        </authorList>
    </citation>
    <scope>NUCLEOTIDE SEQUENCE</scope>
    <source>
        <strain evidence="1">CU02</strain>
    </source>
</reference>
<accession>A0ACC2HS05</accession>
<dbReference type="Proteomes" id="UP001153331">
    <property type="component" value="Unassembled WGS sequence"/>
</dbReference>
<name>A0ACC2HS05_9PLEO</name>
<proteinExistence type="predicted"/>